<evidence type="ECO:0000256" key="2">
    <source>
        <dbReference type="ARBA" id="ARBA00022670"/>
    </source>
</evidence>
<evidence type="ECO:0000313" key="9">
    <source>
        <dbReference type="Proteomes" id="UP000241048"/>
    </source>
</evidence>
<dbReference type="EMBL" id="PYLO01000003">
    <property type="protein sequence ID" value="PST36803.1"/>
    <property type="molecule type" value="Genomic_DNA"/>
</dbReference>
<feature type="region of interest" description="Disordered" evidence="5">
    <location>
        <begin position="148"/>
        <end position="187"/>
    </location>
</feature>
<sequence>MAEKKKQKPAAFAQEKKTFTGEIPKKANEGKGKKSAAYQPRDADTTSGHDVQRSKNTKKYQKADASGQNVQKSEGAEAGEKSKSDFMQPDSTFTEEAGEEQGRKIASDDYRHRDTYHSSQKKGRYQRREIKSRERVKQFDFEQDFQTKDTTFTEEAEPEFHGSKKLDRLQKKAEKARKKTEAARKKIPKKTEYSLERVFDEKTGRTKYVLTSVKKEKPFKPDSPVKRAAGRVGMESSNFAHSKVAEVEKENSGVEAAHKTEQSGEDVYRFFKGHYKGKTERRRAKAAKLEKKQMQKEVNFRYQKFLEENPEMQEKTIQKQLQKRLQKQRIKREYAKARRAGQTAKAAKETAAKSGNLFTAAARKIQEIASKNVSLLLAIGAFSVLLVMIMTAVSSCGAMFAGGISTTLAGSYMSVPAEIDAADLAFSELEKELQAEIDAIETTYPDYDEYRYNLASIGHDPFALISYLSAVHTEFTASEVQAEIEYLFDEMYELTLNPTEETRTRTVTKTGTHTVTDPVTGETTEEEYEYEVEEEYTVTILEVTLTAKDLNVVVAGRMNEEQREIYAFYNQTHGLTQQFYKPLDLYWYNYVSSYYGWRINPVTGQEQLHRGVDIAVPTGTTVYAAMDGTVTTATYDSYYGNYVVIEDEKGYCTKYAHMDTLNVRAGQSVTHGNVIGTTGNTGSSTGSHLHIECLYQGEYYNPLFYFEAGTDTLYGETPGSGSGGGNVIPPDSYDDATVQALMEEAARYLDYPYVWGGSSPSTSFDCSGFVCWVFTNSGVHNLPRTTAQGIYNQCTPVSAADAKAGDIIFFTGTYNSGVPVSHVGIYCGNGVMIHCGDPISYASINSSYWQSHFYAFGRLSGN</sequence>
<feature type="region of interest" description="Disordered" evidence="5">
    <location>
        <begin position="1"/>
        <end position="133"/>
    </location>
</feature>
<dbReference type="Gene3D" id="3.90.1720.10">
    <property type="entry name" value="endopeptidase domain like (from Nostoc punctiforme)"/>
    <property type="match status" value="1"/>
</dbReference>
<dbReference type="InterPro" id="IPR011055">
    <property type="entry name" value="Dup_hybrid_motif"/>
</dbReference>
<dbReference type="GO" id="GO:0006508">
    <property type="term" value="P:proteolysis"/>
    <property type="evidence" value="ECO:0007669"/>
    <property type="project" value="UniProtKB-KW"/>
</dbReference>
<accession>A0A2T3FNH2</accession>
<feature type="domain" description="NlpC/P60" evidence="7">
    <location>
        <begin position="735"/>
        <end position="860"/>
    </location>
</feature>
<feature type="region of interest" description="Disordered" evidence="5">
    <location>
        <begin position="502"/>
        <end position="527"/>
    </location>
</feature>
<dbReference type="SUPFAM" id="SSF54001">
    <property type="entry name" value="Cysteine proteinases"/>
    <property type="match status" value="1"/>
</dbReference>
<dbReference type="PANTHER" id="PTHR47053:SF5">
    <property type="entry name" value="BIFUNCTIONAL MURAMIDASE_DL-ENDOPEPTIDASE CWLT"/>
    <property type="match status" value="1"/>
</dbReference>
<dbReference type="NCBIfam" id="NF045974">
    <property type="entry name" value="conju_CD1108"/>
    <property type="match status" value="1"/>
</dbReference>
<dbReference type="PROSITE" id="PS51935">
    <property type="entry name" value="NLPC_P60"/>
    <property type="match status" value="1"/>
</dbReference>
<dbReference type="Pfam" id="PF01551">
    <property type="entry name" value="Peptidase_M23"/>
    <property type="match status" value="1"/>
</dbReference>
<feature type="compositionally biased region" description="Basic and acidic residues" evidence="5">
    <location>
        <begin position="243"/>
        <end position="260"/>
    </location>
</feature>
<dbReference type="Pfam" id="PF00877">
    <property type="entry name" value="NLPC_P60"/>
    <property type="match status" value="1"/>
</dbReference>
<dbReference type="AlphaFoldDB" id="A0A2T3FNH2"/>
<keyword evidence="6" id="KW-0472">Membrane</keyword>
<dbReference type="GeneID" id="93724762"/>
<feature type="compositionally biased region" description="Basic and acidic residues" evidence="5">
    <location>
        <begin position="14"/>
        <end position="32"/>
    </location>
</feature>
<dbReference type="GO" id="GO:0008234">
    <property type="term" value="F:cysteine-type peptidase activity"/>
    <property type="evidence" value="ECO:0007669"/>
    <property type="project" value="UniProtKB-KW"/>
</dbReference>
<dbReference type="InterPro" id="IPR038765">
    <property type="entry name" value="Papain-like_cys_pep_sf"/>
</dbReference>
<keyword evidence="2" id="KW-0645">Protease</keyword>
<name>A0A2T3FNH2_9CLOT</name>
<feature type="compositionally biased region" description="Basic and acidic residues" evidence="5">
    <location>
        <begin position="74"/>
        <end position="84"/>
    </location>
</feature>
<dbReference type="PANTHER" id="PTHR47053">
    <property type="entry name" value="MUREIN DD-ENDOPEPTIDASE MEPH-RELATED"/>
    <property type="match status" value="1"/>
</dbReference>
<gene>
    <name evidence="8" type="ORF">C7U56_09560</name>
</gene>
<keyword evidence="3" id="KW-0378">Hydrolase</keyword>
<dbReference type="Proteomes" id="UP000241048">
    <property type="component" value="Unassembled WGS sequence"/>
</dbReference>
<feature type="transmembrane region" description="Helical" evidence="6">
    <location>
        <begin position="373"/>
        <end position="393"/>
    </location>
</feature>
<dbReference type="InterPro" id="IPR000064">
    <property type="entry name" value="NLP_P60_dom"/>
</dbReference>
<keyword evidence="4" id="KW-0788">Thiol protease</keyword>
<keyword evidence="9" id="KW-1185">Reference proteome</keyword>
<dbReference type="RefSeq" id="WP_002596356.1">
    <property type="nucleotide sequence ID" value="NZ_PYLO01000003.1"/>
</dbReference>
<feature type="region of interest" description="Disordered" evidence="5">
    <location>
        <begin position="217"/>
        <end position="260"/>
    </location>
</feature>
<comment type="caution">
    <text evidence="8">The sequence shown here is derived from an EMBL/GenBank/DDBJ whole genome shotgun (WGS) entry which is preliminary data.</text>
</comment>
<feature type="compositionally biased region" description="Low complexity" evidence="5">
    <location>
        <begin position="505"/>
        <end position="522"/>
    </location>
</feature>
<reference evidence="8 9" key="1">
    <citation type="submission" date="2018-03" db="EMBL/GenBank/DDBJ databases">
        <title>Lachnoclostridium SNUG30386 gen.nov., sp.nov., isolated from human faeces.</title>
        <authorList>
            <person name="Seo B."/>
            <person name="Jeon K."/>
            <person name="Ko G."/>
        </authorList>
    </citation>
    <scope>NUCLEOTIDE SEQUENCE [LARGE SCALE GENOMIC DNA]</scope>
    <source>
        <strain evidence="8 9">SNUG30386</strain>
    </source>
</reference>
<feature type="compositionally biased region" description="Basic and acidic residues" evidence="5">
    <location>
        <begin position="100"/>
        <end position="116"/>
    </location>
</feature>
<evidence type="ECO:0000256" key="6">
    <source>
        <dbReference type="SAM" id="Phobius"/>
    </source>
</evidence>
<dbReference type="SUPFAM" id="SSF51261">
    <property type="entry name" value="Duplicated hybrid motif"/>
    <property type="match status" value="1"/>
</dbReference>
<protein>
    <submittedName>
        <fullName evidence="8">Peptidase</fullName>
    </submittedName>
</protein>
<keyword evidence="6" id="KW-1133">Transmembrane helix</keyword>
<dbReference type="InterPro" id="IPR051202">
    <property type="entry name" value="Peptidase_C40"/>
</dbReference>
<comment type="similarity">
    <text evidence="1">Belongs to the peptidase C40 family.</text>
</comment>
<evidence type="ECO:0000256" key="1">
    <source>
        <dbReference type="ARBA" id="ARBA00007074"/>
    </source>
</evidence>
<dbReference type="Gene3D" id="2.70.70.10">
    <property type="entry name" value="Glucose Permease (Domain IIA)"/>
    <property type="match status" value="1"/>
</dbReference>
<dbReference type="InterPro" id="IPR016047">
    <property type="entry name" value="M23ase_b-sheet_dom"/>
</dbReference>
<keyword evidence="6" id="KW-0812">Transmembrane</keyword>
<organism evidence="8 9">
    <name type="scientific">Clostridium fessum</name>
    <dbReference type="NCBI Taxonomy" id="2126740"/>
    <lineage>
        <taxon>Bacteria</taxon>
        <taxon>Bacillati</taxon>
        <taxon>Bacillota</taxon>
        <taxon>Clostridia</taxon>
        <taxon>Eubacteriales</taxon>
        <taxon>Clostridiaceae</taxon>
        <taxon>Clostridium</taxon>
    </lineage>
</organism>
<evidence type="ECO:0000256" key="3">
    <source>
        <dbReference type="ARBA" id="ARBA00022801"/>
    </source>
</evidence>
<dbReference type="CDD" id="cd12797">
    <property type="entry name" value="M23_peptidase"/>
    <property type="match status" value="1"/>
</dbReference>
<evidence type="ECO:0000313" key="8">
    <source>
        <dbReference type="EMBL" id="PST36803.1"/>
    </source>
</evidence>
<evidence type="ECO:0000256" key="5">
    <source>
        <dbReference type="SAM" id="MobiDB-lite"/>
    </source>
</evidence>
<feature type="compositionally biased region" description="Basic and acidic residues" evidence="5">
    <location>
        <begin position="158"/>
        <end position="187"/>
    </location>
</feature>
<evidence type="ECO:0000259" key="7">
    <source>
        <dbReference type="PROSITE" id="PS51935"/>
    </source>
</evidence>
<evidence type="ECO:0000256" key="4">
    <source>
        <dbReference type="ARBA" id="ARBA00022807"/>
    </source>
</evidence>
<proteinExistence type="inferred from homology"/>